<name>A0A7I8C3F9_9BURK</name>
<keyword evidence="1" id="KW-0614">Plasmid</keyword>
<gene>
    <name evidence="1" type="ORF">PPGU16_84200</name>
</gene>
<accession>A0A7I8C3F9</accession>
<proteinExistence type="predicted"/>
<dbReference type="AlphaFoldDB" id="A0A7I8C3F9"/>
<keyword evidence="2" id="KW-1185">Reference proteome</keyword>
<dbReference type="EMBL" id="AP023178">
    <property type="protein sequence ID" value="BCF95353.1"/>
    <property type="molecule type" value="Genomic_DNA"/>
</dbReference>
<evidence type="ECO:0000313" key="2">
    <source>
        <dbReference type="Proteomes" id="UP000510888"/>
    </source>
</evidence>
<organism evidence="1 2">
    <name type="scientific">Paraburkholderia largidicola</name>
    <dbReference type="NCBI Taxonomy" id="3014751"/>
    <lineage>
        <taxon>Bacteria</taxon>
        <taxon>Pseudomonadati</taxon>
        <taxon>Pseudomonadota</taxon>
        <taxon>Betaproteobacteria</taxon>
        <taxon>Burkholderiales</taxon>
        <taxon>Burkholderiaceae</taxon>
        <taxon>Paraburkholderia</taxon>
    </lineage>
</organism>
<evidence type="ECO:0000313" key="1">
    <source>
        <dbReference type="EMBL" id="BCF95353.1"/>
    </source>
</evidence>
<dbReference type="KEGG" id="plad:PPGU16_84200"/>
<protein>
    <submittedName>
        <fullName evidence="1">Uncharacterized protein</fullName>
    </submittedName>
</protein>
<reference evidence="1 2" key="1">
    <citation type="journal article" date="2020" name="Genes (Basel)">
        <title>Genomic Comparison of Insect Gut Symbionts from Divergent Burkholderia Subclades.</title>
        <authorList>
            <person name="Takeshita K."/>
            <person name="Kikuchi Y."/>
        </authorList>
    </citation>
    <scope>NUCLEOTIDE SEQUENCE [LARGE SCALE GENOMIC DNA]</scope>
    <source>
        <strain evidence="1 2">PGU16</strain>
        <plasmid evidence="1 2">PPGU16_p3</plasmid>
    </source>
</reference>
<geneLocation type="plasmid" evidence="1 2">
    <name>PPGU16_p3</name>
</geneLocation>
<dbReference type="Proteomes" id="UP000510888">
    <property type="component" value="Plasmid PPGU16_p3"/>
</dbReference>
<sequence length="125" mass="13924">MHLVQLGLPRHRDTIESVVLYLTVGNDEQGCRMPATDAGIARGRDVPVSLIAIGACSAERIHTAIILRNEAARLTDVLGHLGNLIIRHRLAARGHDKDLQCAGSGLKRFYLPRLTIWIECIERRR</sequence>